<dbReference type="EMBL" id="LT907988">
    <property type="protein sequence ID" value="SOE47359.1"/>
    <property type="molecule type" value="Genomic_DNA"/>
</dbReference>
<keyword evidence="4" id="KW-1185">Reference proteome</keyword>
<protein>
    <submittedName>
        <fullName evidence="2">Uncharacterized protein</fullName>
    </submittedName>
</protein>
<reference evidence="2 4" key="1">
    <citation type="submission" date="2016-06" db="EMBL/GenBank/DDBJ databases">
        <authorList>
            <person name="Kjaerup R.B."/>
            <person name="Dalgaard T.S."/>
            <person name="Juul-Madsen H.R."/>
        </authorList>
    </citation>
    <scope>NUCLEOTIDE SEQUENCE [LARGE SCALE GENOMIC DNA]</scope>
    <source>
        <strain evidence="2">Orrdi1</strain>
    </source>
</reference>
<dbReference type="OrthoDB" id="9814331at2"/>
<evidence type="ECO:0000256" key="1">
    <source>
        <dbReference type="SAM" id="MobiDB-lite"/>
    </source>
</evidence>
<name>A0A1C3K0N1_9BURK</name>
<dbReference type="RefSeq" id="WP_067752322.1">
    <property type="nucleotide sequence ID" value="NZ_LT907988.1"/>
</dbReference>
<dbReference type="InterPro" id="IPR029058">
    <property type="entry name" value="AB_hydrolase_fold"/>
</dbReference>
<dbReference type="SUPFAM" id="SSF53474">
    <property type="entry name" value="alpha/beta-Hydrolases"/>
    <property type="match status" value="1"/>
</dbReference>
<feature type="compositionally biased region" description="Basic and acidic residues" evidence="1">
    <location>
        <begin position="1"/>
        <end position="19"/>
    </location>
</feature>
<sequence>MQGLVHETRPDKDGVEHAEIPFATPGGTDEVYALPTQAIPIIFLPGIMGSPLITTVRENRRMFLGQGHWAWRPDYSYTWMLTGFWRLGAADRRQLLNPKAVRPLEPEDADMDLLEDEDIVFGLSAQEAARRGWGSTMVSSYAPIMSYLESNLRRIMQRGKISDSTESVRPAAPAEWGTLHGYERLTDEEIEQAAEWRFPVYAVGYNWLASNKEGAEYVKRRVDAIRQDCRVRLGLQCDKVIFVTHSMGGFIARSYAQSYPDDVQGIVHGVQPAVGAPAAYARVRTGWEAPGFRITQFGASSEALVSSWILGANGTEVSAIFANAPGPLELLPNRQYGPDWIVVESGEGRAKRTLFSVPAQDPYVEIYGRHDVWWRLMNPRAINPSDPTQQGVTAAWGDYLEQLTTARAFHEELGAYYHPMTYAHCGSDVHQKAWRRVTWSLQPLREVSTGVLNRTPQAEGVRNARLMLDGMKGHCEIFDSSTAGDVMVNRNGQGVIRRSTGSSYRAWLGPPDGPGDATVPAHSGVAPRQHASFFAQMQGFDHQGSYKDPQVQQVTLYSVLKIAAKAQSLQ</sequence>
<evidence type="ECO:0000313" key="4">
    <source>
        <dbReference type="Proteomes" id="UP000078558"/>
    </source>
</evidence>
<gene>
    <name evidence="2" type="ORF">ODI_03402</name>
    <name evidence="3" type="ORF">ODI_R0794</name>
</gene>
<accession>A0A1C3K0N1</accession>
<reference evidence="3 4" key="2">
    <citation type="submission" date="2017-08" db="EMBL/GenBank/DDBJ databases">
        <authorList>
            <person name="de Groot N.N."/>
        </authorList>
    </citation>
    <scope>NUCLEOTIDE SEQUENCE [LARGE SCALE GENOMIC DNA]</scope>
    <source>
        <strain evidence="3">Orrdi1</strain>
    </source>
</reference>
<organism evidence="2 4">
    <name type="scientific">Orrella dioscoreae</name>
    <dbReference type="NCBI Taxonomy" id="1851544"/>
    <lineage>
        <taxon>Bacteria</taxon>
        <taxon>Pseudomonadati</taxon>
        <taxon>Pseudomonadota</taxon>
        <taxon>Betaproteobacteria</taxon>
        <taxon>Burkholderiales</taxon>
        <taxon>Alcaligenaceae</taxon>
        <taxon>Orrella</taxon>
    </lineage>
</organism>
<evidence type="ECO:0000313" key="2">
    <source>
        <dbReference type="EMBL" id="SBT25066.1"/>
    </source>
</evidence>
<dbReference type="AlphaFoldDB" id="A0A1C3K0N1"/>
<feature type="region of interest" description="Disordered" evidence="1">
    <location>
        <begin position="1"/>
        <end position="22"/>
    </location>
</feature>
<evidence type="ECO:0000313" key="3">
    <source>
        <dbReference type="EMBL" id="SOE47359.1"/>
    </source>
</evidence>
<proteinExistence type="predicted"/>
<dbReference type="STRING" id="1851544.ODI_03402"/>
<dbReference type="KEGG" id="odi:ODI_R0794"/>
<dbReference type="EMBL" id="FLRC01000013">
    <property type="protein sequence ID" value="SBT25066.1"/>
    <property type="molecule type" value="Genomic_DNA"/>
</dbReference>
<dbReference type="Gene3D" id="3.40.50.1820">
    <property type="entry name" value="alpha/beta hydrolase"/>
    <property type="match status" value="1"/>
</dbReference>
<dbReference type="Proteomes" id="UP000078558">
    <property type="component" value="Chromosome I"/>
</dbReference>